<evidence type="ECO:0000259" key="3">
    <source>
        <dbReference type="PROSITE" id="PS50930"/>
    </source>
</evidence>
<dbReference type="PANTHER" id="PTHR37299">
    <property type="entry name" value="TRANSCRIPTIONAL REGULATOR-RELATED"/>
    <property type="match status" value="1"/>
</dbReference>
<dbReference type="AlphaFoldDB" id="A0AAE5C7K3"/>
<dbReference type="GO" id="GO:0000156">
    <property type="term" value="F:phosphorelay response regulator activity"/>
    <property type="evidence" value="ECO:0007669"/>
    <property type="project" value="InterPro"/>
</dbReference>
<protein>
    <submittedName>
        <fullName evidence="4">Response regulator transcription factor</fullName>
    </submittedName>
</protein>
<sequence length="258" mass="29507">MTIRTLIVDDEELARRGLRDHAARVDDLVIVGECANGREALAALERDDDVDLVLLDVQMPGLDGFQVLRELEAEGRSLPLVIFVTAFDEFALKAFEVHAVDYLLKPVSPARFAAAIERARKRLRAESSDDIARRLSSLLSDLERRDEAVDRLLVKTRGRSYFVNVNDIDWIEADGNYAILHTGAERHLIRETMRNLERQLGPKGFARIHRSTIVNLDRIEEIQPWFKGDHLVILRDGRQLSLTRKYRPHLEKRLGGKL</sequence>
<dbReference type="SUPFAM" id="SSF52172">
    <property type="entry name" value="CheY-like"/>
    <property type="match status" value="1"/>
</dbReference>
<dbReference type="Pfam" id="PF00072">
    <property type="entry name" value="Response_reg"/>
    <property type="match status" value="1"/>
</dbReference>
<dbReference type="Proteomes" id="UP000702544">
    <property type="component" value="Unassembled WGS sequence"/>
</dbReference>
<dbReference type="PANTHER" id="PTHR37299:SF1">
    <property type="entry name" value="STAGE 0 SPORULATION PROTEIN A HOMOLOG"/>
    <property type="match status" value="1"/>
</dbReference>
<feature type="domain" description="Response regulatory" evidence="2">
    <location>
        <begin position="4"/>
        <end position="120"/>
    </location>
</feature>
<dbReference type="Gene3D" id="2.40.50.1020">
    <property type="entry name" value="LytTr DNA-binding domain"/>
    <property type="match status" value="1"/>
</dbReference>
<reference evidence="4 5" key="1">
    <citation type="submission" date="2020-01" db="EMBL/GenBank/DDBJ databases">
        <title>Genomes assembled from Gulf of Kutch pelagic sediment metagenomes.</title>
        <authorList>
            <person name="Chandrashekar M."/>
            <person name="Mahajan M.S."/>
            <person name="Dave K.J."/>
            <person name="Vatsa P."/>
            <person name="Nathani N.M."/>
        </authorList>
    </citation>
    <scope>NUCLEOTIDE SEQUENCE [LARGE SCALE GENOMIC DNA]</scope>
    <source>
        <strain evidence="4">KS3-K002</strain>
    </source>
</reference>
<dbReference type="InterPro" id="IPR007492">
    <property type="entry name" value="LytTR_DNA-bd_dom"/>
</dbReference>
<dbReference type="PROSITE" id="PS50930">
    <property type="entry name" value="HTH_LYTTR"/>
    <property type="match status" value="1"/>
</dbReference>
<gene>
    <name evidence="4" type="ORF">GWO12_00145</name>
</gene>
<dbReference type="Gene3D" id="3.40.50.2300">
    <property type="match status" value="1"/>
</dbReference>
<feature type="modified residue" description="4-aspartylphosphate" evidence="1">
    <location>
        <position position="56"/>
    </location>
</feature>
<organism evidence="4 5">
    <name type="scientific">Candidatus Kutchimonas denitrificans</name>
    <dbReference type="NCBI Taxonomy" id="3056748"/>
    <lineage>
        <taxon>Bacteria</taxon>
        <taxon>Pseudomonadati</taxon>
        <taxon>Gemmatimonadota</taxon>
        <taxon>Gemmatimonadia</taxon>
        <taxon>Candidatus Palauibacterales</taxon>
        <taxon>Candidatus Palauibacteraceae</taxon>
        <taxon>Candidatus Kutchimonas</taxon>
    </lineage>
</organism>
<keyword evidence="1" id="KW-0597">Phosphoprotein</keyword>
<evidence type="ECO:0000313" key="5">
    <source>
        <dbReference type="Proteomes" id="UP000702544"/>
    </source>
</evidence>
<feature type="domain" description="HTH LytTR-type" evidence="3">
    <location>
        <begin position="152"/>
        <end position="256"/>
    </location>
</feature>
<evidence type="ECO:0000259" key="2">
    <source>
        <dbReference type="PROSITE" id="PS50110"/>
    </source>
</evidence>
<proteinExistence type="predicted"/>
<evidence type="ECO:0000256" key="1">
    <source>
        <dbReference type="PROSITE-ProRule" id="PRU00169"/>
    </source>
</evidence>
<comment type="caution">
    <text evidence="4">The sequence shown here is derived from an EMBL/GenBank/DDBJ whole genome shotgun (WGS) entry which is preliminary data.</text>
</comment>
<dbReference type="PROSITE" id="PS50110">
    <property type="entry name" value="RESPONSE_REGULATORY"/>
    <property type="match status" value="1"/>
</dbReference>
<dbReference type="InterPro" id="IPR046947">
    <property type="entry name" value="LytR-like"/>
</dbReference>
<dbReference type="SMART" id="SM00448">
    <property type="entry name" value="REC"/>
    <property type="match status" value="1"/>
</dbReference>
<evidence type="ECO:0000313" key="4">
    <source>
        <dbReference type="EMBL" id="NIR73516.1"/>
    </source>
</evidence>
<dbReference type="EMBL" id="JAACAK010000002">
    <property type="protein sequence ID" value="NIR73516.1"/>
    <property type="molecule type" value="Genomic_DNA"/>
</dbReference>
<dbReference type="InterPro" id="IPR011006">
    <property type="entry name" value="CheY-like_superfamily"/>
</dbReference>
<name>A0AAE5C7K3_9BACT</name>
<dbReference type="GO" id="GO:0003677">
    <property type="term" value="F:DNA binding"/>
    <property type="evidence" value="ECO:0007669"/>
    <property type="project" value="InterPro"/>
</dbReference>
<dbReference type="SMART" id="SM00850">
    <property type="entry name" value="LytTR"/>
    <property type="match status" value="1"/>
</dbReference>
<dbReference type="Pfam" id="PF04397">
    <property type="entry name" value="LytTR"/>
    <property type="match status" value="1"/>
</dbReference>
<dbReference type="InterPro" id="IPR001789">
    <property type="entry name" value="Sig_transdc_resp-reg_receiver"/>
</dbReference>
<accession>A0AAE5C7K3</accession>